<dbReference type="RefSeq" id="WP_073394478.1">
    <property type="nucleotide sequence ID" value="NZ_FRBX01000002.1"/>
</dbReference>
<evidence type="ECO:0008006" key="5">
    <source>
        <dbReference type="Google" id="ProtNLM"/>
    </source>
</evidence>
<evidence type="ECO:0000313" key="1">
    <source>
        <dbReference type="EMBL" id="OXB02751.1"/>
    </source>
</evidence>
<dbReference type="EMBL" id="MUHB01000016">
    <property type="protein sequence ID" value="OXB02751.1"/>
    <property type="molecule type" value="Genomic_DNA"/>
</dbReference>
<evidence type="ECO:0000313" key="3">
    <source>
        <dbReference type="Proteomes" id="UP000184216"/>
    </source>
</evidence>
<accession>A0AB36NXQ6</accession>
<gene>
    <name evidence="1" type="ORF">B0A72_16360</name>
    <name evidence="2" type="ORF">SAMN05444387_1608</name>
</gene>
<dbReference type="InterPro" id="IPR053865">
    <property type="entry name" value="DUF6934"/>
</dbReference>
<reference evidence="1 4" key="1">
    <citation type="submission" date="2016-11" db="EMBL/GenBank/DDBJ databases">
        <title>Whole genomes of Flavobacteriaceae.</title>
        <authorList>
            <person name="Stine C."/>
            <person name="Li C."/>
            <person name="Tadesse D."/>
        </authorList>
    </citation>
    <scope>NUCLEOTIDE SEQUENCE [LARGE SCALE GENOMIC DNA]</scope>
    <source>
        <strain evidence="1 4">ATCC 19366</strain>
    </source>
</reference>
<dbReference type="Proteomes" id="UP000198431">
    <property type="component" value="Unassembled WGS sequence"/>
</dbReference>
<sequence length="182" mass="21342">MIKINLENTFEATYVSSNFDQYIFESQLKNNKIVQLKVKFTNIADSLLPNVYNLAFGPFDSTGKINDSINLKHQDSNKVFSTIILFSIIFLKDNPHATIGIDGSDDIRANLYHRMFRYNYKDLQDFIVIIGVDWYVRLLRNGTIELDIDGLAFFKPKPEPFNLQRKSSDLYRYYMFNLNHNF</sequence>
<proteinExistence type="predicted"/>
<dbReference type="Pfam" id="PF22028">
    <property type="entry name" value="DUF6934"/>
    <property type="match status" value="1"/>
</dbReference>
<name>A0AB36NXQ6_9FLAO</name>
<organism evidence="1 4">
    <name type="scientific">Flavobacterium pectinovorum</name>
    <dbReference type="NCBI Taxonomy" id="29533"/>
    <lineage>
        <taxon>Bacteria</taxon>
        <taxon>Pseudomonadati</taxon>
        <taxon>Bacteroidota</taxon>
        <taxon>Flavobacteriia</taxon>
        <taxon>Flavobacteriales</taxon>
        <taxon>Flavobacteriaceae</taxon>
        <taxon>Flavobacterium</taxon>
    </lineage>
</organism>
<evidence type="ECO:0000313" key="4">
    <source>
        <dbReference type="Proteomes" id="UP000198431"/>
    </source>
</evidence>
<comment type="caution">
    <text evidence="1">The sequence shown here is derived from an EMBL/GenBank/DDBJ whole genome shotgun (WGS) entry which is preliminary data.</text>
</comment>
<dbReference type="AlphaFoldDB" id="A0AB36NXQ6"/>
<protein>
    <recommendedName>
        <fullName evidence="5">DUF4843 domain-containing protein</fullName>
    </recommendedName>
</protein>
<reference evidence="2 3" key="2">
    <citation type="submission" date="2016-11" db="EMBL/GenBank/DDBJ databases">
        <authorList>
            <person name="Varghese N."/>
            <person name="Submissions S."/>
        </authorList>
    </citation>
    <scope>NUCLEOTIDE SEQUENCE [LARGE SCALE GENOMIC DNA]</scope>
    <source>
        <strain evidence="2 3">DSM 6368</strain>
    </source>
</reference>
<dbReference type="EMBL" id="FRBX01000002">
    <property type="protein sequence ID" value="SHL98008.1"/>
    <property type="molecule type" value="Genomic_DNA"/>
</dbReference>
<dbReference type="Proteomes" id="UP000184216">
    <property type="component" value="Unassembled WGS sequence"/>
</dbReference>
<keyword evidence="3" id="KW-1185">Reference proteome</keyword>
<evidence type="ECO:0000313" key="2">
    <source>
        <dbReference type="EMBL" id="SHL98008.1"/>
    </source>
</evidence>